<reference evidence="1 2" key="1">
    <citation type="journal article" date="2015" name="Genome Announc.">
        <title>Expanding the biotechnology potential of lactobacilli through comparative genomics of 213 strains and associated genera.</title>
        <authorList>
            <person name="Sun Z."/>
            <person name="Harris H.M."/>
            <person name="McCann A."/>
            <person name="Guo C."/>
            <person name="Argimon S."/>
            <person name="Zhang W."/>
            <person name="Yang X."/>
            <person name="Jeffery I.B."/>
            <person name="Cooney J.C."/>
            <person name="Kagawa T.F."/>
            <person name="Liu W."/>
            <person name="Song Y."/>
            <person name="Salvetti E."/>
            <person name="Wrobel A."/>
            <person name="Rasinkangas P."/>
            <person name="Parkhill J."/>
            <person name="Rea M.C."/>
            <person name="O'Sullivan O."/>
            <person name="Ritari J."/>
            <person name="Douillard F.P."/>
            <person name="Paul Ross R."/>
            <person name="Yang R."/>
            <person name="Briner A.E."/>
            <person name="Felis G.E."/>
            <person name="de Vos W.M."/>
            <person name="Barrangou R."/>
            <person name="Klaenhammer T.R."/>
            <person name="Caufield P.W."/>
            <person name="Cui Y."/>
            <person name="Zhang H."/>
            <person name="O'Toole P.W."/>
        </authorList>
    </citation>
    <scope>NUCLEOTIDE SEQUENCE [LARGE SCALE GENOMIC DNA]</scope>
    <source>
        <strain evidence="1 2">DSM 19909</strain>
    </source>
</reference>
<dbReference type="GO" id="GO:0009295">
    <property type="term" value="C:nucleoid"/>
    <property type="evidence" value="ECO:0007669"/>
    <property type="project" value="InterPro"/>
</dbReference>
<dbReference type="AlphaFoldDB" id="A0A0R1LS64"/>
<dbReference type="EMBL" id="AZEE01000027">
    <property type="protein sequence ID" value="KRK98619.1"/>
    <property type="molecule type" value="Genomic_DNA"/>
</dbReference>
<evidence type="ECO:0000313" key="1">
    <source>
        <dbReference type="EMBL" id="KRK98619.1"/>
    </source>
</evidence>
<proteinExistence type="predicted"/>
<dbReference type="PATRIC" id="fig|1423776.4.peg.354"/>
<sequence length="326" mass="36890">MVTMRIVEAVVHVMDKDSGNVVVSHKAVDPSDVVMEEYLQKAIEKLMKTEYTEANLADCRVVANLVNHPADFVANSAQISLDFFDAIKGATKINGGDLLFFRAQNDDLVDMTGMIKLDYNAKYLHSIEYDEDLLVNTIIQNKTILPAPVTTVKDGFLVMGDTIRIQSKKYDNNGEDWTFAQNILQIPVVKKVSEEIKVIERTVKETAKKYTENDVLTVPETHKAVYESIKKDEQIDSEYVAEKVFQDNPEAKVAFREKLKERGVSETVRVPNAPIFEKKYQKQKIKLGNGIEMTVPVDVLKNKDVVEFRTNPDGTMSVIVKNVERE</sequence>
<dbReference type="Pfam" id="PF04245">
    <property type="entry name" value="NA37"/>
    <property type="match status" value="1"/>
</dbReference>
<comment type="caution">
    <text evidence="1">The sequence shown here is derived from an EMBL/GenBank/DDBJ whole genome shotgun (WGS) entry which is preliminary data.</text>
</comment>
<evidence type="ECO:0000313" key="2">
    <source>
        <dbReference type="Proteomes" id="UP000051160"/>
    </source>
</evidence>
<accession>A0A0R1LS64</accession>
<dbReference type="STRING" id="1423776.FD04_GL000353"/>
<organism evidence="1 2">
    <name type="scientific">Secundilactobacillus odoratitofui DSM 19909 = JCM 15043</name>
    <dbReference type="NCBI Taxonomy" id="1423776"/>
    <lineage>
        <taxon>Bacteria</taxon>
        <taxon>Bacillati</taxon>
        <taxon>Bacillota</taxon>
        <taxon>Bacilli</taxon>
        <taxon>Lactobacillales</taxon>
        <taxon>Lactobacillaceae</taxon>
        <taxon>Secundilactobacillus</taxon>
    </lineage>
</organism>
<protein>
    <recommendedName>
        <fullName evidence="3">Nucleoid-associated protein</fullName>
    </recommendedName>
</protein>
<dbReference type="Proteomes" id="UP000051160">
    <property type="component" value="Unassembled WGS sequence"/>
</dbReference>
<gene>
    <name evidence="1" type="ORF">FD04_GL000353</name>
</gene>
<dbReference type="InterPro" id="IPR007358">
    <property type="entry name" value="Nucleoid_associated_NdpA"/>
</dbReference>
<evidence type="ECO:0008006" key="3">
    <source>
        <dbReference type="Google" id="ProtNLM"/>
    </source>
</evidence>
<keyword evidence="2" id="KW-1185">Reference proteome</keyword>
<name>A0A0R1LS64_9LACO</name>